<evidence type="ECO:0000313" key="5">
    <source>
        <dbReference type="Proteomes" id="UP000242877"/>
    </source>
</evidence>
<evidence type="ECO:0000256" key="3">
    <source>
        <dbReference type="SAM" id="MobiDB-lite"/>
    </source>
</evidence>
<evidence type="ECO:0000313" key="4">
    <source>
        <dbReference type="EMBL" id="KZZ94027.1"/>
    </source>
</evidence>
<keyword evidence="5" id="KW-1185">Reference proteome</keyword>
<dbReference type="InterPro" id="IPR051112">
    <property type="entry name" value="CWC26_splicing_factor"/>
</dbReference>
<protein>
    <submittedName>
        <fullName evidence="4">Bud13</fullName>
    </submittedName>
</protein>
<gene>
    <name evidence="4" type="ORF">AAP_02120</name>
</gene>
<feature type="compositionally biased region" description="Basic residues" evidence="3">
    <location>
        <begin position="26"/>
        <end position="37"/>
    </location>
</feature>
<feature type="compositionally biased region" description="Low complexity" evidence="3">
    <location>
        <begin position="101"/>
        <end position="111"/>
    </location>
</feature>
<organism evidence="4 5">
    <name type="scientific">Ascosphaera apis ARSEF 7405</name>
    <dbReference type="NCBI Taxonomy" id="392613"/>
    <lineage>
        <taxon>Eukaryota</taxon>
        <taxon>Fungi</taxon>
        <taxon>Dikarya</taxon>
        <taxon>Ascomycota</taxon>
        <taxon>Pezizomycotina</taxon>
        <taxon>Eurotiomycetes</taxon>
        <taxon>Eurotiomycetidae</taxon>
        <taxon>Onygenales</taxon>
        <taxon>Ascosphaeraceae</taxon>
        <taxon>Ascosphaera</taxon>
    </lineage>
</organism>
<dbReference type="OrthoDB" id="6022at2759"/>
<comment type="similarity">
    <text evidence="1">Belongs to the CWC26 family.</text>
</comment>
<dbReference type="AlphaFoldDB" id="A0A168AK36"/>
<dbReference type="EMBL" id="AZGZ01000007">
    <property type="protein sequence ID" value="KZZ94027.1"/>
    <property type="molecule type" value="Genomic_DNA"/>
</dbReference>
<feature type="coiled-coil region" evidence="2">
    <location>
        <begin position="224"/>
        <end position="271"/>
    </location>
</feature>
<dbReference type="Pfam" id="PF09736">
    <property type="entry name" value="Bud13"/>
    <property type="match status" value="1"/>
</dbReference>
<feature type="compositionally biased region" description="Basic and acidic residues" evidence="3">
    <location>
        <begin position="180"/>
        <end position="190"/>
    </location>
</feature>
<keyword evidence="2" id="KW-0175">Coiled coil</keyword>
<dbReference type="PANTHER" id="PTHR31809:SF0">
    <property type="entry name" value="BUD13 HOMOLOG"/>
    <property type="match status" value="1"/>
</dbReference>
<dbReference type="GO" id="GO:0070274">
    <property type="term" value="C:RES complex"/>
    <property type="evidence" value="ECO:0007669"/>
    <property type="project" value="TreeGrafter"/>
</dbReference>
<feature type="region of interest" description="Disordered" evidence="3">
    <location>
        <begin position="126"/>
        <end position="221"/>
    </location>
</feature>
<dbReference type="GO" id="GO:0003723">
    <property type="term" value="F:RNA binding"/>
    <property type="evidence" value="ECO:0007669"/>
    <property type="project" value="TreeGrafter"/>
</dbReference>
<dbReference type="PANTHER" id="PTHR31809">
    <property type="entry name" value="BUD13 HOMOLOG"/>
    <property type="match status" value="1"/>
</dbReference>
<feature type="region of interest" description="Disordered" evidence="3">
    <location>
        <begin position="1"/>
        <end position="114"/>
    </location>
</feature>
<sequence length="384" mass="43010">MSLADYLAKHYLTADKPNTSDTDRARPKKKKKKHHHKQPDPDHDGLIIADDDDDSLRKPASTSIDDPEFDPDDPSTYHLAASASGTGKISRERKTTKKNWKTISTTTTDSTDQAEADAILASAVAEREERARAVEDDQPVIEQTEQQDDETIAETKRMESGARAGLQTAEQTAALIESQRQQREAEEAAFRRKKKKSRRDGGGGGGDEPDPEQETIYRDASGRIINVAMKRAEARREAEEAAKRERAAKEAEAGIVQLREKERKREELREAKYMPVARGIDDEELNRELKAQMRWNDPAAEFLTKPTSTGGGGAAAAADIRGGKGGGVVKKMYKGAYPPNRYNIRPGYRWDGVDRGNGFEKQWFAARNKKSMRETLEYTWMMDD</sequence>
<dbReference type="Proteomes" id="UP000242877">
    <property type="component" value="Unassembled WGS sequence"/>
</dbReference>
<proteinExistence type="inferred from homology"/>
<dbReference type="InterPro" id="IPR018609">
    <property type="entry name" value="Bud13"/>
</dbReference>
<dbReference type="GO" id="GO:0005684">
    <property type="term" value="C:U2-type spliceosomal complex"/>
    <property type="evidence" value="ECO:0007669"/>
    <property type="project" value="TreeGrafter"/>
</dbReference>
<comment type="caution">
    <text evidence="4">The sequence shown here is derived from an EMBL/GenBank/DDBJ whole genome shotgun (WGS) entry which is preliminary data.</text>
</comment>
<name>A0A168AK36_9EURO</name>
<dbReference type="VEuPathDB" id="FungiDB:AAP_02120"/>
<dbReference type="GO" id="GO:0000398">
    <property type="term" value="P:mRNA splicing, via spliceosome"/>
    <property type="evidence" value="ECO:0007669"/>
    <property type="project" value="TreeGrafter"/>
</dbReference>
<feature type="compositionally biased region" description="Basic and acidic residues" evidence="3">
    <location>
        <begin position="126"/>
        <end position="135"/>
    </location>
</feature>
<accession>A0A168AK36</accession>
<evidence type="ECO:0000256" key="1">
    <source>
        <dbReference type="ARBA" id="ARBA00011069"/>
    </source>
</evidence>
<reference evidence="4 5" key="1">
    <citation type="journal article" date="2016" name="Genome Biol. Evol.">
        <title>Divergent and convergent evolution of fungal pathogenicity.</title>
        <authorList>
            <person name="Shang Y."/>
            <person name="Xiao G."/>
            <person name="Zheng P."/>
            <person name="Cen K."/>
            <person name="Zhan S."/>
            <person name="Wang C."/>
        </authorList>
    </citation>
    <scope>NUCLEOTIDE SEQUENCE [LARGE SCALE GENOMIC DNA]</scope>
    <source>
        <strain evidence="4 5">ARSEF 7405</strain>
    </source>
</reference>
<evidence type="ECO:0000256" key="2">
    <source>
        <dbReference type="SAM" id="Coils"/>
    </source>
</evidence>